<proteinExistence type="predicted"/>
<evidence type="ECO:0008006" key="4">
    <source>
        <dbReference type="Google" id="ProtNLM"/>
    </source>
</evidence>
<protein>
    <recommendedName>
        <fullName evidence="4">Transmembrane protein</fullName>
    </recommendedName>
</protein>
<evidence type="ECO:0000313" key="3">
    <source>
        <dbReference type="Proteomes" id="UP000594263"/>
    </source>
</evidence>
<dbReference type="AlphaFoldDB" id="A0A7N0V8S7"/>
<dbReference type="Proteomes" id="UP000594263">
    <property type="component" value="Unplaced"/>
</dbReference>
<feature type="transmembrane region" description="Helical" evidence="1">
    <location>
        <begin position="97"/>
        <end position="120"/>
    </location>
</feature>
<name>A0A7N0V8S7_KALFE</name>
<keyword evidence="1" id="KW-0812">Transmembrane</keyword>
<dbReference type="EnsemblPlants" id="Kaladp0132s0001.1.v1.1">
    <property type="protein sequence ID" value="Kaladp0132s0001.1.v1.1.CDS.1"/>
    <property type="gene ID" value="Kaladp0132s0001.v1.1"/>
</dbReference>
<evidence type="ECO:0000256" key="1">
    <source>
        <dbReference type="SAM" id="Phobius"/>
    </source>
</evidence>
<keyword evidence="1" id="KW-1133">Transmembrane helix</keyword>
<reference evidence="2" key="1">
    <citation type="submission" date="2021-01" db="UniProtKB">
        <authorList>
            <consortium name="EnsemblPlants"/>
        </authorList>
    </citation>
    <scope>IDENTIFICATION</scope>
</reference>
<keyword evidence="3" id="KW-1185">Reference proteome</keyword>
<keyword evidence="1" id="KW-0472">Membrane</keyword>
<dbReference type="Gramene" id="Kaladp0132s0001.1.v1.1">
    <property type="protein sequence ID" value="Kaladp0132s0001.1.v1.1.CDS.1"/>
    <property type="gene ID" value="Kaladp0132s0001.v1.1"/>
</dbReference>
<sequence>MRVGVFWVLRQDAVIVGFIIERRVLIGCLRDGFVFVSISVFARRGVGVGLVERCGSFWVFVRGGREFGNFGFQGEDVWGVNFRGGGIVAREGFMGGLWFVLVGVVLVVVVGWVGVLLGMMGDCVGVVAGVGGCCSVFTPLFDWRGFCFGDCYPTFVSLFSEFC</sequence>
<accession>A0A7N0V8S7</accession>
<organism evidence="2 3">
    <name type="scientific">Kalanchoe fedtschenkoi</name>
    <name type="common">Lavender scallops</name>
    <name type="synonym">South American air plant</name>
    <dbReference type="NCBI Taxonomy" id="63787"/>
    <lineage>
        <taxon>Eukaryota</taxon>
        <taxon>Viridiplantae</taxon>
        <taxon>Streptophyta</taxon>
        <taxon>Embryophyta</taxon>
        <taxon>Tracheophyta</taxon>
        <taxon>Spermatophyta</taxon>
        <taxon>Magnoliopsida</taxon>
        <taxon>eudicotyledons</taxon>
        <taxon>Gunneridae</taxon>
        <taxon>Pentapetalae</taxon>
        <taxon>Saxifragales</taxon>
        <taxon>Crassulaceae</taxon>
        <taxon>Kalanchoe</taxon>
    </lineage>
</organism>
<evidence type="ECO:0000313" key="2">
    <source>
        <dbReference type="EnsemblPlants" id="Kaladp0132s0001.1.v1.1.CDS.1"/>
    </source>
</evidence>